<dbReference type="EMBL" id="CNGE01000432">
    <property type="protein sequence ID" value="CKS74221.1"/>
    <property type="molecule type" value="Genomic_DNA"/>
</dbReference>
<dbReference type="Proteomes" id="UP000048289">
    <property type="component" value="Unassembled WGS sequence"/>
</dbReference>
<dbReference type="AlphaFoldDB" id="A0A654T9C3"/>
<gene>
    <name evidence="1" type="primary">cysQ</name>
    <name evidence="1" type="ORF">ERS007681_02083</name>
    <name evidence="2" type="ORF">ERS027646_02386</name>
</gene>
<dbReference type="Proteomes" id="UP000048948">
    <property type="component" value="Unassembled WGS sequence"/>
</dbReference>
<evidence type="ECO:0000313" key="1">
    <source>
        <dbReference type="EMBL" id="CFE39697.1"/>
    </source>
</evidence>
<dbReference type="EMBL" id="CFOE01000250">
    <property type="protein sequence ID" value="CFE39697.1"/>
    <property type="molecule type" value="Genomic_DNA"/>
</dbReference>
<keyword evidence="1" id="KW-0378">Hydrolase</keyword>
<sequence length="43" mass="4824">MHASRLDGSPLRYNQLDPYLPDLLMCRAEVAPILLGAIADAWR</sequence>
<evidence type="ECO:0000313" key="4">
    <source>
        <dbReference type="Proteomes" id="UP000048948"/>
    </source>
</evidence>
<proteinExistence type="predicted"/>
<reference evidence="3 4" key="1">
    <citation type="submission" date="2015-03" db="EMBL/GenBank/DDBJ databases">
        <authorList>
            <consortium name="Pathogen Informatics"/>
        </authorList>
    </citation>
    <scope>NUCLEOTIDE SEQUENCE [LARGE SCALE GENOMIC DNA]</scope>
    <source>
        <strain evidence="2 4">Bir 172</strain>
        <strain evidence="1 3">G09901357</strain>
    </source>
</reference>
<accession>A0A654T9C3</accession>
<organism evidence="1 3">
    <name type="scientific">Mycobacterium tuberculosis</name>
    <dbReference type="NCBI Taxonomy" id="1773"/>
    <lineage>
        <taxon>Bacteria</taxon>
        <taxon>Bacillati</taxon>
        <taxon>Actinomycetota</taxon>
        <taxon>Actinomycetes</taxon>
        <taxon>Mycobacteriales</taxon>
        <taxon>Mycobacteriaceae</taxon>
        <taxon>Mycobacterium</taxon>
        <taxon>Mycobacterium tuberculosis complex</taxon>
    </lineage>
</organism>
<evidence type="ECO:0000313" key="3">
    <source>
        <dbReference type="Proteomes" id="UP000048289"/>
    </source>
</evidence>
<protein>
    <submittedName>
        <fullName evidence="1">Monophosphatase</fullName>
        <ecNumber evidence="1">3.1.3.7</ecNumber>
    </submittedName>
</protein>
<evidence type="ECO:0000313" key="2">
    <source>
        <dbReference type="EMBL" id="CKS74221.1"/>
    </source>
</evidence>
<dbReference type="GO" id="GO:0008441">
    <property type="term" value="F:3'(2'),5'-bisphosphate nucleotidase activity"/>
    <property type="evidence" value="ECO:0007669"/>
    <property type="project" value="UniProtKB-EC"/>
</dbReference>
<name>A0A654T9C3_MYCTX</name>
<dbReference type="EC" id="3.1.3.7" evidence="1"/>